<feature type="region of interest" description="Disordered" evidence="5">
    <location>
        <begin position="973"/>
        <end position="1022"/>
    </location>
</feature>
<dbReference type="RefSeq" id="WP_348392189.1">
    <property type="nucleotide sequence ID" value="NZ_CP134145.1"/>
</dbReference>
<keyword evidence="2" id="KW-0964">Secreted</keyword>
<dbReference type="Pfam" id="PF18884">
    <property type="entry name" value="TSP3_bac"/>
    <property type="match status" value="4"/>
</dbReference>
<evidence type="ECO:0000313" key="8">
    <source>
        <dbReference type="Proteomes" id="UP001258994"/>
    </source>
</evidence>
<dbReference type="Proteomes" id="UP001258994">
    <property type="component" value="Chromosome"/>
</dbReference>
<dbReference type="Gene3D" id="2.60.120.260">
    <property type="entry name" value="Galactose-binding domain-like"/>
    <property type="match status" value="2"/>
</dbReference>
<evidence type="ECO:0000256" key="2">
    <source>
        <dbReference type="ARBA" id="ARBA00022525"/>
    </source>
</evidence>
<keyword evidence="8" id="KW-1185">Reference proteome</keyword>
<evidence type="ECO:0000313" key="7">
    <source>
        <dbReference type="EMBL" id="WNC73076.1"/>
    </source>
</evidence>
<evidence type="ECO:0000256" key="6">
    <source>
        <dbReference type="SAM" id="SignalP"/>
    </source>
</evidence>
<proteinExistence type="predicted"/>
<protein>
    <submittedName>
        <fullName evidence="7">Uncharacterized protein</fullName>
    </submittedName>
</protein>
<name>A0ABY9TWC9_9GAMM</name>
<dbReference type="PROSITE" id="PS00018">
    <property type="entry name" value="EF_HAND_1"/>
    <property type="match status" value="1"/>
</dbReference>
<evidence type="ECO:0000256" key="5">
    <source>
        <dbReference type="SAM" id="MobiDB-lite"/>
    </source>
</evidence>
<keyword evidence="4" id="KW-0106">Calcium</keyword>
<dbReference type="InterPro" id="IPR059100">
    <property type="entry name" value="TSP3_bac"/>
</dbReference>
<organism evidence="7 8">
    <name type="scientific">Thalassotalea psychrophila</name>
    <dbReference type="NCBI Taxonomy" id="3065647"/>
    <lineage>
        <taxon>Bacteria</taxon>
        <taxon>Pseudomonadati</taxon>
        <taxon>Pseudomonadota</taxon>
        <taxon>Gammaproteobacteria</taxon>
        <taxon>Alteromonadales</taxon>
        <taxon>Colwelliaceae</taxon>
        <taxon>Thalassotalea</taxon>
    </lineage>
</organism>
<feature type="compositionally biased region" description="Acidic residues" evidence="5">
    <location>
        <begin position="993"/>
        <end position="1006"/>
    </location>
</feature>
<gene>
    <name evidence="7" type="ORF">RGQ13_03575</name>
</gene>
<comment type="subcellular location">
    <subcellularLocation>
        <location evidence="1">Secreted</location>
    </subcellularLocation>
</comment>
<keyword evidence="3 6" id="KW-0732">Signal</keyword>
<evidence type="ECO:0000256" key="3">
    <source>
        <dbReference type="ARBA" id="ARBA00022729"/>
    </source>
</evidence>
<accession>A0ABY9TWC9</accession>
<evidence type="ECO:0000256" key="4">
    <source>
        <dbReference type="ARBA" id="ARBA00022837"/>
    </source>
</evidence>
<feature type="signal peptide" evidence="6">
    <location>
        <begin position="1"/>
        <end position="30"/>
    </location>
</feature>
<feature type="region of interest" description="Disordered" evidence="5">
    <location>
        <begin position="744"/>
        <end position="776"/>
    </location>
</feature>
<feature type="chain" id="PRO_5046527329" evidence="6">
    <location>
        <begin position="31"/>
        <end position="1595"/>
    </location>
</feature>
<dbReference type="InterPro" id="IPR018247">
    <property type="entry name" value="EF_Hand_1_Ca_BS"/>
</dbReference>
<feature type="compositionally biased region" description="Acidic residues" evidence="5">
    <location>
        <begin position="766"/>
        <end position="776"/>
    </location>
</feature>
<sequence>MSYGKTNKTKLTMFSKAFGLALLLPVGANAAIDENFPSEVDLGGNYLNHINSTTAGKNLVVNPSFDLCNTLLEAAVYVLISSELNGLKGDCTKDVTWSWKNGIKGGTGYYPELSYYNPPGYTRADDKAGTQKYVAREGKTAELRAPIAIENSSKLYLSYVYQTTSKTAVYPSDNQIKLILDSGEVIVETLPDDNSNAWVIGKYIHEFSEPYTGNVNIHIVSGGVDRLDKIAFDDIFLSTEVIINPPVTDDDLDDDGILNDEDAFENDAAFSVDTDGDTYPNAYNDPCNEFCEADKLTTTNTIDAFPDEIGAFTDLTGNDLADQCTIPLTGVAPNEMCGTIPVDYDNDEDGYSNTEEGLLGTDPNDALDFPGDVDEDGIADGDDDLPFNAAASVDSDGDEYPDYYNDPCNEFCLAALESSNPIDAFPDESIAAHDQDGDSNPTHEGYTAATADMVDRFLTADCNDAAINPDTTLLSCVDPTTGRTLNIDDDIDGDGDLNADELVAGTDPKDANSNSTDIDGDGWNNDVDEFEALPLFSQPATNVLTGIGADANDIGTLGTSAGDGTVWFTWKHKNVTSYSVTIDENEGHNAPNAFLLETSETTADPQKFALRSPTLTTVEGQQITHVRLAGWVKIEMEDNAELTLLKPSLFSKSPSGNYYNPQISLHEKYNSTIDWTYFEMDYELPAGTNSLRFDLAMNQAPGVKVWFDDLELNVINDIDSDGDGISNASDNNDDSVAELADETPTLLDGEDDTPLGDDAPNSDSDAIPDDYDDDYDNDGVANPFDSDFNLFINPDLTEITTATESTLTAVAFDLDDDITYVWTINGTVDAETGNQLVFVNTDDTSGREFVVTVQATSGDEPSAVISKTIQMLGDIKNAAPRFGHTMGTTLASDRIFDVSIIDDDGDEFTFYWTLNGEQLDSTETTMTLLYADYTEDEEVTLSITATDVHGNANTQEWVVVMDNVDIDEDGYTNEQEEDAGSSPTNPDSTPVDIDGDGYSNEEEESAGTDPLDPESNLSDLDFDGWDNVYDSYPTSPLFSQPATNVLAAIGGNANINYDIPAGKDGMKWFTWFKGNPDFTANVDETAGKNALNAFLLQPGATTPATDIFQLRSPELTAVTGEKINHVRIAGWVKIEIPESSALTRLEVQAWAKNTTIDKTKTNALKLHEMFTSTTDWTYFEFDAQIDVDGEGSPADLLRVQIVMNQDPGVKVWFDDLELNVINDIDSDGDGILNAVSNNDDGDLELDGEDLTPVGGNAVDLDGDMVIDVYDDDLDNDGVHNVFDDTFNPVIAALNVTDANDTTTLTAVGYIDNSAAIEYEWKINGVVQDATTDSISFDNLSIEYSGRTFSIEVVAVSGELASMPTNTRITIPGEKQNSAPVVIFEELTDVGNGDFVVTAAMTDYDPEDADAITFKWFVNGVEVTDYNELTFTVNFADFSAGEVVEVAVEVSDQKDTVTYTKLVQLNSAPTFSFIEGETITNDEERTTEILLEAADIDGDELEVSWMVDGYPATNSNGEHVTGLNYKLNHYDYRVGATVEIVVTITDGLSITEKTLQVTLPEAEHSADELYPEGSGGGAAYWLMMLLSFGFFARRTK</sequence>
<evidence type="ECO:0000256" key="1">
    <source>
        <dbReference type="ARBA" id="ARBA00004613"/>
    </source>
</evidence>
<dbReference type="EMBL" id="CP134145">
    <property type="protein sequence ID" value="WNC73076.1"/>
    <property type="molecule type" value="Genomic_DNA"/>
</dbReference>
<reference evidence="8" key="1">
    <citation type="submission" date="2023-09" db="EMBL/GenBank/DDBJ databases">
        <authorList>
            <person name="Li S."/>
            <person name="Li X."/>
            <person name="Zhang C."/>
            <person name="Zhao Z."/>
        </authorList>
    </citation>
    <scope>NUCLEOTIDE SEQUENCE [LARGE SCALE GENOMIC DNA]</scope>
    <source>
        <strain evidence="8">SQ149</strain>
    </source>
</reference>